<sequence length="386" mass="43386">MLEKVIRDAKVNRNGTLYTKQHILLAYADDIAIMGRTLRAVTASFEQIDKESAKVDPAVNGERTKLMVSMRKTSCRLGPTVELENCSLEVVSDFIYLGTAINTTTRHEFLNSEKDSFGYCGLSMKMLTNDTSVSSLHDINNMILGSYDQQEPEFENSTNRDVIGAVGTTARLHCRVRNLGDRAVSWIRKRDLHILTIGIMTYTNDQRFLARHIDNSDEWVLKIVSVQPRDAGIYECQVSTEPKISQAYKLTVVTSKAQILSNRELFVQSGSDINLTCIAPQAPGPYTHMLWYKDSELINDSTRGGIRVVSEQQMKTSNLVISRVTHTDSGNYTCAADNSNSDSVFVHIINSEKHAAMQHELATRLHVPHSLLLILTIFYILERVIK</sequence>
<dbReference type="InterPro" id="IPR036179">
    <property type="entry name" value="Ig-like_dom_sf"/>
</dbReference>
<dbReference type="EnsemblMetazoa" id="MDOA013879-RB">
    <property type="protein sequence ID" value="MDOA013879-PB"/>
    <property type="gene ID" value="MDOA013879"/>
</dbReference>
<dbReference type="FunFam" id="2.60.40.10:FF:001107">
    <property type="entry name" value="Defective proboscis extension response"/>
    <property type="match status" value="1"/>
</dbReference>
<dbReference type="FunFam" id="2.60.40.10:FF:000129">
    <property type="entry name" value="CLUMA_CG018772, isoform A"/>
    <property type="match status" value="1"/>
</dbReference>
<reference evidence="2" key="1">
    <citation type="submission" date="2020-05" db="UniProtKB">
        <authorList>
            <consortium name="EnsemblMetazoa"/>
        </authorList>
    </citation>
    <scope>IDENTIFICATION</scope>
    <source>
        <strain evidence="2">Aabys</strain>
    </source>
</reference>
<dbReference type="PANTHER" id="PTHR23279">
    <property type="entry name" value="DEFECTIVE PROBOSCIS EXTENSION RESPONSE DPR -RELATED"/>
    <property type="match status" value="1"/>
</dbReference>
<dbReference type="VEuPathDB" id="VectorBase:MDOMA2_010072"/>
<accession>A0A1I8NCT4</accession>
<dbReference type="SMART" id="SM00408">
    <property type="entry name" value="IGc2"/>
    <property type="match status" value="2"/>
</dbReference>
<feature type="domain" description="Ig-like" evidence="1">
    <location>
        <begin position="152"/>
        <end position="239"/>
    </location>
</feature>
<name>A0A1I8NCT4_MUSDO</name>
<dbReference type="Pfam" id="PF13927">
    <property type="entry name" value="Ig_3"/>
    <property type="match status" value="1"/>
</dbReference>
<protein>
    <recommendedName>
        <fullName evidence="1">Ig-like domain-containing protein</fullName>
    </recommendedName>
</protein>
<dbReference type="VEuPathDB" id="VectorBase:MDOA013879"/>
<dbReference type="CDD" id="cd00099">
    <property type="entry name" value="IgV"/>
    <property type="match status" value="1"/>
</dbReference>
<dbReference type="Gene3D" id="2.60.40.10">
    <property type="entry name" value="Immunoglobulins"/>
    <property type="match status" value="2"/>
</dbReference>
<dbReference type="InterPro" id="IPR037448">
    <property type="entry name" value="Zig-8"/>
</dbReference>
<dbReference type="GO" id="GO:0050808">
    <property type="term" value="P:synapse organization"/>
    <property type="evidence" value="ECO:0007669"/>
    <property type="project" value="TreeGrafter"/>
</dbReference>
<dbReference type="GO" id="GO:0032589">
    <property type="term" value="C:neuron projection membrane"/>
    <property type="evidence" value="ECO:0007669"/>
    <property type="project" value="TreeGrafter"/>
</dbReference>
<dbReference type="InterPro" id="IPR007110">
    <property type="entry name" value="Ig-like_dom"/>
</dbReference>
<proteinExistence type="predicted"/>
<feature type="domain" description="Ig-like" evidence="1">
    <location>
        <begin position="242"/>
        <end position="345"/>
    </location>
</feature>
<dbReference type="InterPro" id="IPR013783">
    <property type="entry name" value="Ig-like_fold"/>
</dbReference>
<dbReference type="STRING" id="7370.A0A1I8NCT4"/>
<dbReference type="SMART" id="SM00409">
    <property type="entry name" value="IG"/>
    <property type="match status" value="2"/>
</dbReference>
<dbReference type="PANTHER" id="PTHR23279:SF41">
    <property type="entry name" value="DEFECTIVE PROBOSCIS EXTENSION RESPONSE 4-RELATED"/>
    <property type="match status" value="1"/>
</dbReference>
<dbReference type="AlphaFoldDB" id="A0A1I8NCT4"/>
<dbReference type="eggNOG" id="KOG3510">
    <property type="taxonomic scope" value="Eukaryota"/>
</dbReference>
<organism evidence="2">
    <name type="scientific">Musca domestica</name>
    <name type="common">House fly</name>
    <dbReference type="NCBI Taxonomy" id="7370"/>
    <lineage>
        <taxon>Eukaryota</taxon>
        <taxon>Metazoa</taxon>
        <taxon>Ecdysozoa</taxon>
        <taxon>Arthropoda</taxon>
        <taxon>Hexapoda</taxon>
        <taxon>Insecta</taxon>
        <taxon>Pterygota</taxon>
        <taxon>Neoptera</taxon>
        <taxon>Endopterygota</taxon>
        <taxon>Diptera</taxon>
        <taxon>Brachycera</taxon>
        <taxon>Muscomorpha</taxon>
        <taxon>Muscoidea</taxon>
        <taxon>Muscidae</taxon>
        <taxon>Musca</taxon>
    </lineage>
</organism>
<evidence type="ECO:0000259" key="1">
    <source>
        <dbReference type="PROSITE" id="PS50835"/>
    </source>
</evidence>
<dbReference type="InterPro" id="IPR003599">
    <property type="entry name" value="Ig_sub"/>
</dbReference>
<dbReference type="SUPFAM" id="SSF48726">
    <property type="entry name" value="Immunoglobulin"/>
    <property type="match status" value="2"/>
</dbReference>
<evidence type="ECO:0000313" key="2">
    <source>
        <dbReference type="EnsemblMetazoa" id="MDOA013879-PB"/>
    </source>
</evidence>
<dbReference type="InterPro" id="IPR013106">
    <property type="entry name" value="Ig_V-set"/>
</dbReference>
<dbReference type="CDD" id="cd00096">
    <property type="entry name" value="Ig"/>
    <property type="match status" value="1"/>
</dbReference>
<dbReference type="PROSITE" id="PS50835">
    <property type="entry name" value="IG_LIKE"/>
    <property type="match status" value="2"/>
</dbReference>
<dbReference type="Pfam" id="PF07686">
    <property type="entry name" value="V-set"/>
    <property type="match status" value="1"/>
</dbReference>
<dbReference type="InterPro" id="IPR003598">
    <property type="entry name" value="Ig_sub2"/>
</dbReference>